<dbReference type="OMA" id="WRAGNVR"/>
<proteinExistence type="predicted"/>
<dbReference type="GO" id="GO:0016020">
    <property type="term" value="C:membrane"/>
    <property type="evidence" value="ECO:0007669"/>
    <property type="project" value="UniProtKB-SubCell"/>
</dbReference>
<evidence type="ECO:0000256" key="4">
    <source>
        <dbReference type="ARBA" id="ARBA00023136"/>
    </source>
</evidence>
<evidence type="ECO:0000313" key="7">
    <source>
        <dbReference type="Proteomes" id="UP000324585"/>
    </source>
</evidence>
<protein>
    <submittedName>
        <fullName evidence="6">Putative membrane transporter protein</fullName>
    </submittedName>
</protein>
<feature type="transmembrane region" description="Helical" evidence="5">
    <location>
        <begin position="197"/>
        <end position="215"/>
    </location>
</feature>
<feature type="transmembrane region" description="Helical" evidence="5">
    <location>
        <begin position="248"/>
        <end position="266"/>
    </location>
</feature>
<keyword evidence="3 5" id="KW-1133">Transmembrane helix</keyword>
<name>A0A5J4Z6U7_PORPP</name>
<dbReference type="Pfam" id="PF01925">
    <property type="entry name" value="TauE"/>
    <property type="match status" value="1"/>
</dbReference>
<gene>
    <name evidence="6" type="ORF">FVE85_7196</name>
</gene>
<dbReference type="PANTHER" id="PTHR43701">
    <property type="entry name" value="MEMBRANE TRANSPORTER PROTEIN MJ0441-RELATED"/>
    <property type="match status" value="1"/>
</dbReference>
<dbReference type="InterPro" id="IPR051598">
    <property type="entry name" value="TSUP/Inactive_protease-like"/>
</dbReference>
<dbReference type="OrthoDB" id="5492at2759"/>
<keyword evidence="2 5" id="KW-0812">Transmembrane</keyword>
<evidence type="ECO:0000313" key="6">
    <source>
        <dbReference type="EMBL" id="KAA8499611.1"/>
    </source>
</evidence>
<feature type="transmembrane region" description="Helical" evidence="5">
    <location>
        <begin position="25"/>
        <end position="49"/>
    </location>
</feature>
<feature type="transmembrane region" description="Helical" evidence="5">
    <location>
        <begin position="86"/>
        <end position="108"/>
    </location>
</feature>
<evidence type="ECO:0000256" key="2">
    <source>
        <dbReference type="ARBA" id="ARBA00022692"/>
    </source>
</evidence>
<feature type="transmembrane region" description="Helical" evidence="5">
    <location>
        <begin position="120"/>
        <end position="138"/>
    </location>
</feature>
<reference evidence="7" key="1">
    <citation type="journal article" date="2019" name="Nat. Commun.">
        <title>Expansion of phycobilisome linker gene families in mesophilic red algae.</title>
        <authorList>
            <person name="Lee J."/>
            <person name="Kim D."/>
            <person name="Bhattacharya D."/>
            <person name="Yoon H.S."/>
        </authorList>
    </citation>
    <scope>NUCLEOTIDE SEQUENCE [LARGE SCALE GENOMIC DNA]</scope>
    <source>
        <strain evidence="7">CCMP 1328</strain>
    </source>
</reference>
<feature type="transmembrane region" description="Helical" evidence="5">
    <location>
        <begin position="221"/>
        <end position="241"/>
    </location>
</feature>
<keyword evidence="7" id="KW-1185">Reference proteome</keyword>
<keyword evidence="4 5" id="KW-0472">Membrane</keyword>
<feature type="transmembrane region" description="Helical" evidence="5">
    <location>
        <begin position="158"/>
        <end position="185"/>
    </location>
</feature>
<comment type="subcellular location">
    <subcellularLocation>
        <location evidence="1">Membrane</location>
        <topology evidence="1">Multi-pass membrane protein</topology>
    </subcellularLocation>
</comment>
<comment type="caution">
    <text evidence="6">The sequence shown here is derived from an EMBL/GenBank/DDBJ whole genome shotgun (WGS) entry which is preliminary data.</text>
</comment>
<dbReference type="Proteomes" id="UP000324585">
    <property type="component" value="Unassembled WGS sequence"/>
</dbReference>
<dbReference type="EMBL" id="VRMN01000001">
    <property type="protein sequence ID" value="KAA8499611.1"/>
    <property type="molecule type" value="Genomic_DNA"/>
</dbReference>
<accession>A0A5J4Z6U7</accession>
<dbReference type="AlphaFoldDB" id="A0A5J4Z6U7"/>
<dbReference type="PANTHER" id="PTHR43701:SF2">
    <property type="entry name" value="MEMBRANE TRANSPORTER PROTEIN YJNA-RELATED"/>
    <property type="match status" value="1"/>
</dbReference>
<organism evidence="6 7">
    <name type="scientific">Porphyridium purpureum</name>
    <name type="common">Red alga</name>
    <name type="synonym">Porphyridium cruentum</name>
    <dbReference type="NCBI Taxonomy" id="35688"/>
    <lineage>
        <taxon>Eukaryota</taxon>
        <taxon>Rhodophyta</taxon>
        <taxon>Bangiophyceae</taxon>
        <taxon>Porphyridiales</taxon>
        <taxon>Porphyridiaceae</taxon>
        <taxon>Porphyridium</taxon>
    </lineage>
</organism>
<feature type="transmembrane region" description="Helical" evidence="5">
    <location>
        <begin position="61"/>
        <end position="80"/>
    </location>
</feature>
<evidence type="ECO:0000256" key="5">
    <source>
        <dbReference type="SAM" id="Phobius"/>
    </source>
</evidence>
<evidence type="ECO:0000256" key="3">
    <source>
        <dbReference type="ARBA" id="ARBA00022989"/>
    </source>
</evidence>
<dbReference type="InterPro" id="IPR002781">
    <property type="entry name" value="TM_pro_TauE-like"/>
</dbReference>
<evidence type="ECO:0000256" key="1">
    <source>
        <dbReference type="ARBA" id="ARBA00004141"/>
    </source>
</evidence>
<sequence length="270" mass="27541">MDDTGASQNGTRPTPLVVKRALQSAVIGLMAGAVGSLIGAGGGIVLTPMLTAAMGLTQKQAHGTALVAVAMNSLISAVVYRKGGSVAVPQALILCLGALSTSYFGAMFTSKVDSKRLKQYFGVFLLFVAGLIAFPVSAQQAIPAGSTEPQIRSRLMLLVSGCLTGFLSGLLGIGGGTIMVPSLIFNGFGQKVAQGTALMAMILPSMLGCVGHFRLGHVQLGLLPGLLGGVLVGAILGGNLAVYMPDRALKLVCGSVFFLMGIRYAIVSSK</sequence>